<dbReference type="InterPro" id="IPR001322">
    <property type="entry name" value="Lamin_tail_dom"/>
</dbReference>
<accession>A0A3M9MMV2</accession>
<protein>
    <recommendedName>
        <fullName evidence="2">LTD domain-containing protein</fullName>
    </recommendedName>
</protein>
<evidence type="ECO:0000256" key="1">
    <source>
        <dbReference type="ARBA" id="ARBA00022729"/>
    </source>
</evidence>
<evidence type="ECO:0000313" key="4">
    <source>
        <dbReference type="Proteomes" id="UP000272117"/>
    </source>
</evidence>
<dbReference type="OrthoDB" id="9758406at2"/>
<dbReference type="Gene3D" id="2.60.40.1220">
    <property type="match status" value="2"/>
</dbReference>
<dbReference type="RefSeq" id="WP_123127809.1">
    <property type="nucleotide sequence ID" value="NZ_RJJD01000008.1"/>
</dbReference>
<dbReference type="InterPro" id="IPR014755">
    <property type="entry name" value="Cu-Rt/internalin_Ig-like"/>
</dbReference>
<dbReference type="Pfam" id="PF13205">
    <property type="entry name" value="Big_5"/>
    <property type="match status" value="1"/>
</dbReference>
<proteinExistence type="predicted"/>
<feature type="domain" description="LTD" evidence="2">
    <location>
        <begin position="571"/>
        <end position="698"/>
    </location>
</feature>
<organism evidence="3 4">
    <name type="scientific">Rufibacter latericius</name>
    <dbReference type="NCBI Taxonomy" id="2487040"/>
    <lineage>
        <taxon>Bacteria</taxon>
        <taxon>Pseudomonadati</taxon>
        <taxon>Bacteroidota</taxon>
        <taxon>Cytophagia</taxon>
        <taxon>Cytophagales</taxon>
        <taxon>Hymenobacteraceae</taxon>
        <taxon>Rufibacter</taxon>
    </lineage>
</organism>
<dbReference type="SUPFAM" id="SSF74853">
    <property type="entry name" value="Lamin A/C globular tail domain"/>
    <property type="match status" value="2"/>
</dbReference>
<comment type="caution">
    <text evidence="3">The sequence shown here is derived from an EMBL/GenBank/DDBJ whole genome shotgun (WGS) entry which is preliminary data.</text>
</comment>
<dbReference type="PROSITE" id="PS51841">
    <property type="entry name" value="LTD"/>
    <property type="match status" value="2"/>
</dbReference>
<dbReference type="EMBL" id="RJJD01000008">
    <property type="protein sequence ID" value="RNI26193.1"/>
    <property type="molecule type" value="Genomic_DNA"/>
</dbReference>
<feature type="domain" description="LTD" evidence="2">
    <location>
        <begin position="306"/>
        <end position="428"/>
    </location>
</feature>
<dbReference type="Proteomes" id="UP000272117">
    <property type="component" value="Unassembled WGS sequence"/>
</dbReference>
<keyword evidence="1" id="KW-0732">Signal</keyword>
<evidence type="ECO:0000259" key="2">
    <source>
        <dbReference type="PROSITE" id="PS51841"/>
    </source>
</evidence>
<evidence type="ECO:0000313" key="3">
    <source>
        <dbReference type="EMBL" id="RNI26193.1"/>
    </source>
</evidence>
<dbReference type="AlphaFoldDB" id="A0A3M9MMV2"/>
<gene>
    <name evidence="3" type="ORF">EFB08_15375</name>
</gene>
<dbReference type="Gene3D" id="2.60.40.1260">
    <property type="entry name" value="Lamin Tail domain"/>
    <property type="match status" value="1"/>
</dbReference>
<name>A0A3M9MMV2_9BACT</name>
<dbReference type="InterPro" id="IPR036415">
    <property type="entry name" value="Lamin_tail_dom_sf"/>
</dbReference>
<keyword evidence="4" id="KW-1185">Reference proteome</keyword>
<dbReference type="InterPro" id="IPR032812">
    <property type="entry name" value="SbsA_Ig"/>
</dbReference>
<dbReference type="Gene3D" id="2.60.40.4070">
    <property type="match status" value="1"/>
</dbReference>
<sequence>MRQFFLAFLLWIAVLPTLEAQIIESFSDGDVTRAPVWVGDVSFFQVNSAGQLQSQGPAVTGTTLHLATANHLGTATQWEFYLQLGFATSSGNFAEVYLVSDVPDLKGAVQGYFVRVGGTEDEVSLFRRDGSIATKIIDGPDKTVAASNNRLWVKVTRSAAHGWTLELDASGAKREYQVQGTAQDARYTTSSYAGILFRYSQANAQRFYFDDFTVKELEGTSLVSAEASNAKTLTLTFSKPILGKEAQNVTHYRLNGNLIPEKVLWQTDHPQVVQLQFSQDFITGQNQIEVLQTTDAAGNLTQNLKGTFSYSPKAQPGDVRITEIYADVNPLQDLPAAEFIEIYNRSDKAFNLQGWKYSDATNASGTFTPYIIRPGEYLIVCAAADTALYKSFGPVKGLSTFPSLNDSGDAVELFNPEGELIDVVRYSSAWYRDADKRNGGWSLELTDVNSRCAGASQWKASVHLQGGTPGQVNSVREVDQTPPVLQQIVATTPDKLLLSFSEPLDSVQAGQVSLYTISNAISIQQVRVLSPDYREVELTLATPLQESLRYTVTVQELTDCAGNKAAAQVQTVLLPATPHKGDVVINEILFNPRSGGVDFVEVVNRSGKWLSLQDWQLANRQDGSVASARKISSRQLLLGPGEYLVLTTDSATLQTEYPNGRSDRFFAMPSIPSFPDEAGNVVLLSPDNTLMDEVSYQSTQHFKLISDSEGISLERISLADPSSPSNFHSAATHVKATPGHENSQARRALTSTERLTLQPKTITPDGDGIDDALLLKFLLPQAGFVAKVTIFDAQGRYIRKLSANTLLGAESVLQWDGLTDGGSKAAIGYYVVLVELFNLQGQKEVLKKTAVVGGRF</sequence>
<reference evidence="3 4" key="1">
    <citation type="submission" date="2018-11" db="EMBL/GenBank/DDBJ databases">
        <title>Rufibacter latericius sp. nov., isolated from water in Baiyang Lake.</title>
        <authorList>
            <person name="Yang Y."/>
        </authorList>
    </citation>
    <scope>NUCLEOTIDE SEQUENCE [LARGE SCALE GENOMIC DNA]</scope>
    <source>
        <strain evidence="3 4">R-22-1c-1</strain>
    </source>
</reference>
<dbReference type="Pfam" id="PF00932">
    <property type="entry name" value="LTD"/>
    <property type="match status" value="2"/>
</dbReference>